<evidence type="ECO:0008006" key="3">
    <source>
        <dbReference type="Google" id="ProtNLM"/>
    </source>
</evidence>
<dbReference type="Pfam" id="PF03096">
    <property type="entry name" value="Ndr"/>
    <property type="match status" value="1"/>
</dbReference>
<dbReference type="SMR" id="K7UHH3"/>
<evidence type="ECO:0000256" key="1">
    <source>
        <dbReference type="ARBA" id="ARBA00005598"/>
    </source>
</evidence>
<evidence type="ECO:0000313" key="2">
    <source>
        <dbReference type="EMBL" id="AQK54006.1"/>
    </source>
</evidence>
<sequence length="151" mass="16705">MNIMLFHLAYLQRCGSVTVAVYRDEDKPALITYRDVALNYMSCFQGFFFYPEVATLLLHNFCVYHINPQGHEISDPGSIPVTRVLQMVAAPMSLDVLVPSVADLADQVAGVLDFFGSRRGASSCGASRWPAHLGLDSIGHEWVIDLGTRRS</sequence>
<reference evidence="2" key="1">
    <citation type="submission" date="2015-12" db="EMBL/GenBank/DDBJ databases">
        <title>Update maize B73 reference genome by single molecule sequencing technologies.</title>
        <authorList>
            <consortium name="Maize Genome Sequencing Project"/>
            <person name="Ware D."/>
        </authorList>
    </citation>
    <scope>NUCLEOTIDE SEQUENCE</scope>
    <source>
        <tissue evidence="2">Seedling</tissue>
    </source>
</reference>
<comment type="similarity">
    <text evidence="1">Belongs to the NDRG family.</text>
</comment>
<dbReference type="InterPro" id="IPR004142">
    <property type="entry name" value="NDRG"/>
</dbReference>
<organism evidence="2">
    <name type="scientific">Zea mays</name>
    <name type="common">Maize</name>
    <dbReference type="NCBI Taxonomy" id="4577"/>
    <lineage>
        <taxon>Eukaryota</taxon>
        <taxon>Viridiplantae</taxon>
        <taxon>Streptophyta</taxon>
        <taxon>Embryophyta</taxon>
        <taxon>Tracheophyta</taxon>
        <taxon>Spermatophyta</taxon>
        <taxon>Magnoliopsida</taxon>
        <taxon>Liliopsida</taxon>
        <taxon>Poales</taxon>
        <taxon>Poaceae</taxon>
        <taxon>PACMAD clade</taxon>
        <taxon>Panicoideae</taxon>
        <taxon>Andropogonodae</taxon>
        <taxon>Andropogoneae</taxon>
        <taxon>Tripsacinae</taxon>
        <taxon>Zea</taxon>
    </lineage>
</organism>
<gene>
    <name evidence="2" type="ORF">ZEAMMB73_Zm00001d051311</name>
</gene>
<dbReference type="HOGENOM" id="CLU_1734152_0_0_1"/>
<dbReference type="InParanoid" id="K7UHH3"/>
<dbReference type="InterPro" id="IPR029058">
    <property type="entry name" value="AB_hydrolase_fold"/>
</dbReference>
<dbReference type="Gene3D" id="3.40.50.1820">
    <property type="entry name" value="alpha/beta hydrolase"/>
    <property type="match status" value="1"/>
</dbReference>
<dbReference type="AlphaFoldDB" id="K7UHH3"/>
<accession>K7UHH3</accession>
<dbReference type="EMBL" id="CM000780">
    <property type="protein sequence ID" value="AQK54006.1"/>
    <property type="molecule type" value="Genomic_DNA"/>
</dbReference>
<dbReference type="eggNOG" id="KOG2931">
    <property type="taxonomic scope" value="Eukaryota"/>
</dbReference>
<name>K7UHH3_MAIZE</name>
<protein>
    <recommendedName>
        <fullName evidence="3">Pollen-specific protein SF21</fullName>
    </recommendedName>
</protein>
<dbReference type="PaxDb" id="4577-GRMZM2G096996_P01"/>
<dbReference type="PANTHER" id="PTHR11034">
    <property type="entry name" value="N-MYC DOWNSTREAM REGULATED"/>
    <property type="match status" value="1"/>
</dbReference>
<proteinExistence type="inferred from homology"/>